<evidence type="ECO:0000256" key="2">
    <source>
        <dbReference type="SAM" id="SignalP"/>
    </source>
</evidence>
<proteinExistence type="predicted"/>
<protein>
    <recommendedName>
        <fullName evidence="5">DUF4309 domain-containing protein</fullName>
    </recommendedName>
</protein>
<dbReference type="AlphaFoldDB" id="A0A328U7F3"/>
<evidence type="ECO:0000313" key="4">
    <source>
        <dbReference type="Proteomes" id="UP000249260"/>
    </source>
</evidence>
<dbReference type="Proteomes" id="UP000249260">
    <property type="component" value="Unassembled WGS sequence"/>
</dbReference>
<keyword evidence="2" id="KW-0732">Signal</keyword>
<feature type="compositionally biased region" description="Polar residues" evidence="1">
    <location>
        <begin position="91"/>
        <end position="102"/>
    </location>
</feature>
<keyword evidence="4" id="KW-1185">Reference proteome</keyword>
<feature type="region of interest" description="Disordered" evidence="1">
    <location>
        <begin position="43"/>
        <end position="107"/>
    </location>
</feature>
<evidence type="ECO:0000313" key="3">
    <source>
        <dbReference type="EMBL" id="RAP78012.1"/>
    </source>
</evidence>
<sequence>MMKKINIAKKAALTAAACTLLVLLSSCRLGVIGAGETIMDHQNTGQSASSLSADHSDSPQKSYAANDDGQETALIENAPSDSTAVHDAKTESSSGKTGTKQATAKEELKWDAKAPKLHGIAIGDAKTVLDIKLGKHSDSYSIDDGEESIAVLEYAGFSVGYGPDKRVKFVEVFEKSASTGLSGLRVGDSESAVTEALGKPSTHTSSVLAYKANGALLKLDLDPQNKRVLSIKLFLL</sequence>
<dbReference type="PROSITE" id="PS51257">
    <property type="entry name" value="PROKAR_LIPOPROTEIN"/>
    <property type="match status" value="1"/>
</dbReference>
<dbReference type="OrthoDB" id="2678624at2"/>
<gene>
    <name evidence="3" type="ORF">DL346_06055</name>
</gene>
<name>A0A328U7F3_9BACL</name>
<organism evidence="3 4">
    <name type="scientific">Paenibacillus montanisoli</name>
    <dbReference type="NCBI Taxonomy" id="2081970"/>
    <lineage>
        <taxon>Bacteria</taxon>
        <taxon>Bacillati</taxon>
        <taxon>Bacillota</taxon>
        <taxon>Bacilli</taxon>
        <taxon>Bacillales</taxon>
        <taxon>Paenibacillaceae</taxon>
        <taxon>Paenibacillus</taxon>
    </lineage>
</organism>
<dbReference type="EMBL" id="QLUW01000001">
    <property type="protein sequence ID" value="RAP78012.1"/>
    <property type="molecule type" value="Genomic_DNA"/>
</dbReference>
<evidence type="ECO:0008006" key="5">
    <source>
        <dbReference type="Google" id="ProtNLM"/>
    </source>
</evidence>
<reference evidence="3 4" key="1">
    <citation type="submission" date="2018-06" db="EMBL/GenBank/DDBJ databases">
        <title>Paenibacillus montanisoli sp. nov., isolated from mountain area soil.</title>
        <authorList>
            <person name="Wu M."/>
        </authorList>
    </citation>
    <scope>NUCLEOTIDE SEQUENCE [LARGE SCALE GENOMIC DNA]</scope>
    <source>
        <strain evidence="3 4">RA17</strain>
    </source>
</reference>
<dbReference type="RefSeq" id="WP_112881136.1">
    <property type="nucleotide sequence ID" value="NZ_QLUW01000001.1"/>
</dbReference>
<comment type="caution">
    <text evidence="3">The sequence shown here is derived from an EMBL/GenBank/DDBJ whole genome shotgun (WGS) entry which is preliminary data.</text>
</comment>
<feature type="signal peptide" evidence="2">
    <location>
        <begin position="1"/>
        <end position="30"/>
    </location>
</feature>
<evidence type="ECO:0000256" key="1">
    <source>
        <dbReference type="SAM" id="MobiDB-lite"/>
    </source>
</evidence>
<feature type="chain" id="PRO_5038851650" description="DUF4309 domain-containing protein" evidence="2">
    <location>
        <begin position="31"/>
        <end position="236"/>
    </location>
</feature>
<accession>A0A328U7F3</accession>